<organism evidence="1 2">
    <name type="scientific">Larimichthys crocea</name>
    <name type="common">Large yellow croaker</name>
    <name type="synonym">Pseudosciaena crocea</name>
    <dbReference type="NCBI Taxonomy" id="215358"/>
    <lineage>
        <taxon>Eukaryota</taxon>
        <taxon>Metazoa</taxon>
        <taxon>Chordata</taxon>
        <taxon>Craniata</taxon>
        <taxon>Vertebrata</taxon>
        <taxon>Euteleostomi</taxon>
        <taxon>Actinopterygii</taxon>
        <taxon>Neopterygii</taxon>
        <taxon>Teleostei</taxon>
        <taxon>Neoteleostei</taxon>
        <taxon>Acanthomorphata</taxon>
        <taxon>Eupercaria</taxon>
        <taxon>Sciaenidae</taxon>
        <taxon>Larimichthys</taxon>
    </lineage>
</organism>
<sequence>MLLRWHQINHFQGELSVHSSQLQMLQFLDSLVAFLPESCSIHPVKGTNGQGVAQILSLALEKEAASLRESVSSLLCEVEEEERKGLGHLEETPEPASVQGLQRCREVWQRDVERRRRTLSPLVDVGRYRRLTQSMCQTQLDGDLAALLDTQRTLLS</sequence>
<accession>A0ACD3QGW7</accession>
<comment type="caution">
    <text evidence="1">The sequence shown here is derived from an EMBL/GenBank/DDBJ whole genome shotgun (WGS) entry which is preliminary data.</text>
</comment>
<evidence type="ECO:0000313" key="1">
    <source>
        <dbReference type="EMBL" id="TMS06393.1"/>
    </source>
</evidence>
<gene>
    <name evidence="1" type="ORF">E3U43_016152</name>
</gene>
<name>A0ACD3QGW7_LARCR</name>
<reference evidence="1" key="1">
    <citation type="submission" date="2018-11" db="EMBL/GenBank/DDBJ databases">
        <title>The sequence and de novo assembly of Larimichthys crocea genome using PacBio and Hi-C technologies.</title>
        <authorList>
            <person name="Xu P."/>
            <person name="Chen B."/>
            <person name="Zhou Z."/>
            <person name="Ke Q."/>
            <person name="Wu Y."/>
            <person name="Bai H."/>
            <person name="Pu F."/>
        </authorList>
    </citation>
    <scope>NUCLEOTIDE SEQUENCE</scope>
    <source>
        <tissue evidence="1">Muscle</tissue>
    </source>
</reference>
<dbReference type="Proteomes" id="UP000793456">
    <property type="component" value="Chromosome XIX"/>
</dbReference>
<dbReference type="EMBL" id="CM011692">
    <property type="protein sequence ID" value="TMS06393.1"/>
    <property type="molecule type" value="Genomic_DNA"/>
</dbReference>
<protein>
    <submittedName>
        <fullName evidence="1">Uncharacterized protein</fullName>
    </submittedName>
</protein>
<proteinExistence type="predicted"/>
<keyword evidence="2" id="KW-1185">Reference proteome</keyword>
<evidence type="ECO:0000313" key="2">
    <source>
        <dbReference type="Proteomes" id="UP000793456"/>
    </source>
</evidence>